<evidence type="ECO:0000256" key="3">
    <source>
        <dbReference type="ARBA" id="ARBA00022737"/>
    </source>
</evidence>
<keyword evidence="2" id="KW-0479">Metal-binding</keyword>
<dbReference type="GeneID" id="110735005"/>
<dbReference type="AlphaFoldDB" id="A0A803N098"/>
<keyword evidence="5" id="KW-0862">Zinc</keyword>
<feature type="domain" description="C2H2-type" evidence="11">
    <location>
        <begin position="43"/>
        <end position="70"/>
    </location>
</feature>
<dbReference type="SUPFAM" id="SSF57667">
    <property type="entry name" value="beta-beta-alpha zinc fingers"/>
    <property type="match status" value="1"/>
</dbReference>
<dbReference type="OMA" id="APPIDCF"/>
<feature type="region of interest" description="Disordered" evidence="10">
    <location>
        <begin position="58"/>
        <end position="88"/>
    </location>
</feature>
<dbReference type="Proteomes" id="UP000596660">
    <property type="component" value="Unplaced"/>
</dbReference>
<evidence type="ECO:0000256" key="8">
    <source>
        <dbReference type="ARBA" id="ARBA00023242"/>
    </source>
</evidence>
<keyword evidence="3" id="KW-0677">Repeat</keyword>
<dbReference type="GO" id="GO:0010200">
    <property type="term" value="P:response to chitin"/>
    <property type="evidence" value="ECO:0007669"/>
    <property type="project" value="TreeGrafter"/>
</dbReference>
<gene>
    <name evidence="12" type="primary">LOC110735005</name>
</gene>
<dbReference type="PROSITE" id="PS50157">
    <property type="entry name" value="ZINC_FINGER_C2H2_2"/>
    <property type="match status" value="2"/>
</dbReference>
<evidence type="ECO:0000256" key="1">
    <source>
        <dbReference type="ARBA" id="ARBA00004123"/>
    </source>
</evidence>
<dbReference type="RefSeq" id="XP_021770819.1">
    <property type="nucleotide sequence ID" value="XM_021915127.1"/>
</dbReference>
<dbReference type="Gramene" id="AUR62038382-RA">
    <property type="protein sequence ID" value="AUR62038382-RA:cds"/>
    <property type="gene ID" value="AUR62038382"/>
</dbReference>
<keyword evidence="6" id="KW-0805">Transcription regulation</keyword>
<comment type="subcellular location">
    <subcellularLocation>
        <location evidence="1">Nucleus</location>
    </subcellularLocation>
</comment>
<dbReference type="Pfam" id="PF13912">
    <property type="entry name" value="zf-C2H2_6"/>
    <property type="match status" value="2"/>
</dbReference>
<accession>A0A803N098</accession>
<sequence>MVLKRSREERYNVESTIAMANYLMMLSQGLKTATVTHSEGRVFECTTCNRKLPSFQALGGHRASHKRPRATSNYHNHDDNDHSMDHTTKGKPKMHKCLICGVTFPLGQALGGHMRRHRAALSVSLLPSHPLVSLSLSSSSPSYDCSIGIKRNGGSVLSLDLDLNLTSQEMDYWR</sequence>
<evidence type="ECO:0000256" key="4">
    <source>
        <dbReference type="ARBA" id="ARBA00022771"/>
    </source>
</evidence>
<evidence type="ECO:0000256" key="5">
    <source>
        <dbReference type="ARBA" id="ARBA00022833"/>
    </source>
</evidence>
<evidence type="ECO:0000256" key="7">
    <source>
        <dbReference type="ARBA" id="ARBA00023163"/>
    </source>
</evidence>
<evidence type="ECO:0000313" key="12">
    <source>
        <dbReference type="EnsemblPlants" id="AUR62038382-RA:cds"/>
    </source>
</evidence>
<keyword evidence="8" id="KW-0539">Nucleus</keyword>
<dbReference type="OrthoDB" id="9411774at2759"/>
<keyword evidence="7" id="KW-0804">Transcription</keyword>
<dbReference type="SMART" id="SM00355">
    <property type="entry name" value="ZnF_C2H2"/>
    <property type="match status" value="2"/>
</dbReference>
<dbReference type="PANTHER" id="PTHR26374:SF379">
    <property type="entry name" value="ZINC FINGER PROTEIN ZAT12"/>
    <property type="match status" value="1"/>
</dbReference>
<keyword evidence="4 9" id="KW-0863">Zinc-finger</keyword>
<reference evidence="12" key="1">
    <citation type="journal article" date="2017" name="Nature">
        <title>The genome of Chenopodium quinoa.</title>
        <authorList>
            <person name="Jarvis D.E."/>
            <person name="Ho Y.S."/>
            <person name="Lightfoot D.J."/>
            <person name="Schmoeckel S.M."/>
            <person name="Li B."/>
            <person name="Borm T.J.A."/>
            <person name="Ohyanagi H."/>
            <person name="Mineta K."/>
            <person name="Michell C.T."/>
            <person name="Saber N."/>
            <person name="Kharbatia N.M."/>
            <person name="Rupper R.R."/>
            <person name="Sharp A.R."/>
            <person name="Dally N."/>
            <person name="Boughton B.A."/>
            <person name="Woo Y.H."/>
            <person name="Gao G."/>
            <person name="Schijlen E.G.W.M."/>
            <person name="Guo X."/>
            <person name="Momin A.A."/>
            <person name="Negrao S."/>
            <person name="Al-Babili S."/>
            <person name="Gehring C."/>
            <person name="Roessner U."/>
            <person name="Jung C."/>
            <person name="Murphy K."/>
            <person name="Arold S.T."/>
            <person name="Gojobori T."/>
            <person name="van der Linden C.G."/>
            <person name="van Loo E.N."/>
            <person name="Jellen E.N."/>
            <person name="Maughan P.J."/>
            <person name="Tester M."/>
        </authorList>
    </citation>
    <scope>NUCLEOTIDE SEQUENCE [LARGE SCALE GENOMIC DNA]</scope>
    <source>
        <strain evidence="12">cv. PI 614886</strain>
    </source>
</reference>
<dbReference type="InterPro" id="IPR013087">
    <property type="entry name" value="Znf_C2H2_type"/>
</dbReference>
<dbReference type="PANTHER" id="PTHR26374">
    <property type="entry name" value="ZINC FINGER PROTEIN ZAT5"/>
    <property type="match status" value="1"/>
</dbReference>
<reference evidence="12" key="2">
    <citation type="submission" date="2021-03" db="UniProtKB">
        <authorList>
            <consortium name="EnsemblPlants"/>
        </authorList>
    </citation>
    <scope>IDENTIFICATION</scope>
</reference>
<dbReference type="KEGG" id="cqi:110735005"/>
<evidence type="ECO:0000256" key="9">
    <source>
        <dbReference type="PROSITE-ProRule" id="PRU00042"/>
    </source>
</evidence>
<dbReference type="EnsemblPlants" id="AUR62038382-RA">
    <property type="protein sequence ID" value="AUR62038382-RA:cds"/>
    <property type="gene ID" value="AUR62038382"/>
</dbReference>
<keyword evidence="13" id="KW-1185">Reference proteome</keyword>
<feature type="compositionally biased region" description="Basic and acidic residues" evidence="10">
    <location>
        <begin position="75"/>
        <end position="88"/>
    </location>
</feature>
<proteinExistence type="predicted"/>
<protein>
    <recommendedName>
        <fullName evidence="11">C2H2-type domain-containing protein</fullName>
    </recommendedName>
</protein>
<evidence type="ECO:0000313" key="13">
    <source>
        <dbReference type="Proteomes" id="UP000596660"/>
    </source>
</evidence>
<dbReference type="InterPro" id="IPR036236">
    <property type="entry name" value="Znf_C2H2_sf"/>
</dbReference>
<evidence type="ECO:0000256" key="6">
    <source>
        <dbReference type="ARBA" id="ARBA00023015"/>
    </source>
</evidence>
<evidence type="ECO:0000259" key="11">
    <source>
        <dbReference type="PROSITE" id="PS50157"/>
    </source>
</evidence>
<organism evidence="12 13">
    <name type="scientific">Chenopodium quinoa</name>
    <name type="common">Quinoa</name>
    <dbReference type="NCBI Taxonomy" id="63459"/>
    <lineage>
        <taxon>Eukaryota</taxon>
        <taxon>Viridiplantae</taxon>
        <taxon>Streptophyta</taxon>
        <taxon>Embryophyta</taxon>
        <taxon>Tracheophyta</taxon>
        <taxon>Spermatophyta</taxon>
        <taxon>Magnoliopsida</taxon>
        <taxon>eudicotyledons</taxon>
        <taxon>Gunneridae</taxon>
        <taxon>Pentapetalae</taxon>
        <taxon>Caryophyllales</taxon>
        <taxon>Chenopodiaceae</taxon>
        <taxon>Chenopodioideae</taxon>
        <taxon>Atripliceae</taxon>
        <taxon>Chenopodium</taxon>
    </lineage>
</organism>
<dbReference type="GO" id="GO:0006950">
    <property type="term" value="P:response to stress"/>
    <property type="evidence" value="ECO:0007669"/>
    <property type="project" value="TreeGrafter"/>
</dbReference>
<evidence type="ECO:0000256" key="10">
    <source>
        <dbReference type="SAM" id="MobiDB-lite"/>
    </source>
</evidence>
<feature type="domain" description="C2H2-type" evidence="11">
    <location>
        <begin position="95"/>
        <end position="117"/>
    </location>
</feature>
<dbReference type="GO" id="GO:0005634">
    <property type="term" value="C:nucleus"/>
    <property type="evidence" value="ECO:0007669"/>
    <property type="project" value="UniProtKB-SubCell"/>
</dbReference>
<name>A0A803N098_CHEQI</name>
<dbReference type="PROSITE" id="PS00028">
    <property type="entry name" value="ZINC_FINGER_C2H2_1"/>
    <property type="match status" value="2"/>
</dbReference>
<evidence type="ECO:0000256" key="2">
    <source>
        <dbReference type="ARBA" id="ARBA00022723"/>
    </source>
</evidence>
<dbReference type="GO" id="GO:0008270">
    <property type="term" value="F:zinc ion binding"/>
    <property type="evidence" value="ECO:0007669"/>
    <property type="project" value="UniProtKB-KW"/>
</dbReference>